<evidence type="ECO:0000313" key="10">
    <source>
        <dbReference type="EMBL" id="KAK2070643.1"/>
    </source>
</evidence>
<keyword evidence="3 8" id="KW-0812">Transmembrane</keyword>
<evidence type="ECO:0000256" key="5">
    <source>
        <dbReference type="ARBA" id="ARBA00022989"/>
    </source>
</evidence>
<comment type="caution">
    <text evidence="10">The sequence shown here is derived from an EMBL/GenBank/DDBJ whole genome shotgun (WGS) entry which is preliminary data.</text>
</comment>
<organism evidence="10 11">
    <name type="scientific">Phyllachora maydis</name>
    <dbReference type="NCBI Taxonomy" id="1825666"/>
    <lineage>
        <taxon>Eukaryota</taxon>
        <taxon>Fungi</taxon>
        <taxon>Dikarya</taxon>
        <taxon>Ascomycota</taxon>
        <taxon>Pezizomycotina</taxon>
        <taxon>Sordariomycetes</taxon>
        <taxon>Sordariomycetidae</taxon>
        <taxon>Phyllachorales</taxon>
        <taxon>Phyllachoraceae</taxon>
        <taxon>Phyllachora</taxon>
    </lineage>
</organism>
<feature type="transmembrane region" description="Helical" evidence="8">
    <location>
        <begin position="478"/>
        <end position="496"/>
    </location>
</feature>
<dbReference type="Pfam" id="PF00324">
    <property type="entry name" value="AA_permease"/>
    <property type="match status" value="2"/>
</dbReference>
<dbReference type="PROSITE" id="PS00218">
    <property type="entry name" value="AMINO_ACID_PERMEASE_1"/>
    <property type="match status" value="1"/>
</dbReference>
<dbReference type="Gene3D" id="1.20.1740.10">
    <property type="entry name" value="Amino acid/polyamine transporter I"/>
    <property type="match status" value="1"/>
</dbReference>
<keyword evidence="11" id="KW-1185">Reference proteome</keyword>
<feature type="transmembrane region" description="Helical" evidence="8">
    <location>
        <begin position="325"/>
        <end position="349"/>
    </location>
</feature>
<keyword evidence="4" id="KW-0029">Amino-acid transport</keyword>
<dbReference type="PANTHER" id="PTHR43341">
    <property type="entry name" value="AMINO ACID PERMEASE"/>
    <property type="match status" value="1"/>
</dbReference>
<dbReference type="AlphaFoldDB" id="A0AAD9I3T6"/>
<evidence type="ECO:0000256" key="3">
    <source>
        <dbReference type="ARBA" id="ARBA00022692"/>
    </source>
</evidence>
<keyword evidence="5 8" id="KW-1133">Transmembrane helix</keyword>
<evidence type="ECO:0000256" key="1">
    <source>
        <dbReference type="ARBA" id="ARBA00004141"/>
    </source>
</evidence>
<feature type="transmembrane region" description="Helical" evidence="8">
    <location>
        <begin position="370"/>
        <end position="387"/>
    </location>
</feature>
<feature type="transmembrane region" description="Helical" evidence="8">
    <location>
        <begin position="134"/>
        <end position="151"/>
    </location>
</feature>
<name>A0AAD9I3T6_9PEZI</name>
<keyword evidence="2" id="KW-0813">Transport</keyword>
<evidence type="ECO:0000259" key="9">
    <source>
        <dbReference type="Pfam" id="PF00324"/>
    </source>
</evidence>
<protein>
    <recommendedName>
        <fullName evidence="9">Amino acid permease/ SLC12A domain-containing protein</fullName>
    </recommendedName>
</protein>
<reference evidence="10" key="1">
    <citation type="journal article" date="2023" name="Mol. Plant Microbe Interact.">
        <title>Elucidating the Obligate Nature and Biological Capacity of an Invasive Fungal Corn Pathogen.</title>
        <authorList>
            <person name="MacCready J.S."/>
            <person name="Roggenkamp E.M."/>
            <person name="Gdanetz K."/>
            <person name="Chilvers M.I."/>
        </authorList>
    </citation>
    <scope>NUCLEOTIDE SEQUENCE</scope>
    <source>
        <strain evidence="10">PM02</strain>
    </source>
</reference>
<accession>A0AAD9I3T6</accession>
<dbReference type="GO" id="GO:0015171">
    <property type="term" value="F:amino acid transmembrane transporter activity"/>
    <property type="evidence" value="ECO:0007669"/>
    <property type="project" value="TreeGrafter"/>
</dbReference>
<feature type="compositionally biased region" description="Low complexity" evidence="7">
    <location>
        <begin position="1"/>
        <end position="10"/>
    </location>
</feature>
<feature type="transmembrane region" description="Helical" evidence="8">
    <location>
        <begin position="157"/>
        <end position="176"/>
    </location>
</feature>
<evidence type="ECO:0000256" key="7">
    <source>
        <dbReference type="SAM" id="MobiDB-lite"/>
    </source>
</evidence>
<feature type="transmembrane region" description="Helical" evidence="8">
    <location>
        <begin position="271"/>
        <end position="292"/>
    </location>
</feature>
<evidence type="ECO:0000313" key="11">
    <source>
        <dbReference type="Proteomes" id="UP001217918"/>
    </source>
</evidence>
<sequence length="547" mass="59074">MSSYASSHSSLFHPMEDEKKPAGNAVPIDNGPGHAGHAGSYGHDTGFAPYVGDAEVGVLNKVDPLKQDLKGRHMQMIAIGGAIGAGLFVGSGSALASGGPAPLIICYLIVGVMLLFTSQALAELAVLYPVNGAFYTYVLIAASITIQFWPRGAEINVGVWITLFLFVLSMIQIFGVRGYGEVEFVLSMVKICACTGFIILGIIIDCGGVGNQGYLGAKYWHNPGAFANGFNGFAGVFVVAAFAFGGTELVGLAAAEATNPLKSVPKATKQVFWRIAFFYIVNLFILGLIIPYTDDRLLSASGANTKSSPFVLAIQDAGIQVLPSIFNVVITLSVISVANSCTFGSTRTMQALGERGMGPKFLAYVDKSGRPLWCVLIQIMFGFLAFIGESGKSKTVFNWLLALTGLSFFFVWGSICLTHIRFRYAWKAHGYSLDQIPYKPSLGVIGSWIGLVLNILCLMATFYNALYPSPNAQPDASAFFQAYLAAPIVIVLYVSYKVYTRDWRMYIPVHEIDLKTGMRLHVPGDADQQLPVKTWANLPMRMVHALI</sequence>
<feature type="transmembrane region" description="Helical" evidence="8">
    <location>
        <begin position="188"/>
        <end position="210"/>
    </location>
</feature>
<evidence type="ECO:0000256" key="8">
    <source>
        <dbReference type="SAM" id="Phobius"/>
    </source>
</evidence>
<dbReference type="InterPro" id="IPR050524">
    <property type="entry name" value="APC_YAT"/>
</dbReference>
<feature type="domain" description="Amino acid permease/ SLC12A" evidence="9">
    <location>
        <begin position="73"/>
        <end position="138"/>
    </location>
</feature>
<keyword evidence="6 8" id="KW-0472">Membrane</keyword>
<dbReference type="Proteomes" id="UP001217918">
    <property type="component" value="Unassembled WGS sequence"/>
</dbReference>
<feature type="transmembrane region" description="Helical" evidence="8">
    <location>
        <begin position="101"/>
        <end position="122"/>
    </location>
</feature>
<proteinExistence type="predicted"/>
<dbReference type="GO" id="GO:0016020">
    <property type="term" value="C:membrane"/>
    <property type="evidence" value="ECO:0007669"/>
    <property type="project" value="UniProtKB-SubCell"/>
</dbReference>
<gene>
    <name evidence="10" type="ORF">P8C59_005120</name>
</gene>
<feature type="transmembrane region" description="Helical" evidence="8">
    <location>
        <begin position="399"/>
        <end position="420"/>
    </location>
</feature>
<evidence type="ECO:0000256" key="2">
    <source>
        <dbReference type="ARBA" id="ARBA00022448"/>
    </source>
</evidence>
<dbReference type="PANTHER" id="PTHR43341:SF1">
    <property type="entry name" value="GENERAL AMINO-ACID PERMEASE GAP1"/>
    <property type="match status" value="1"/>
</dbReference>
<dbReference type="EMBL" id="JAQQPM010000004">
    <property type="protein sequence ID" value="KAK2070643.1"/>
    <property type="molecule type" value="Genomic_DNA"/>
</dbReference>
<dbReference type="InterPro" id="IPR004841">
    <property type="entry name" value="AA-permease/SLC12A_dom"/>
</dbReference>
<comment type="subcellular location">
    <subcellularLocation>
        <location evidence="1">Membrane</location>
        <topology evidence="1">Multi-pass membrane protein</topology>
    </subcellularLocation>
</comment>
<feature type="transmembrane region" description="Helical" evidence="8">
    <location>
        <begin position="230"/>
        <end position="250"/>
    </location>
</feature>
<feature type="domain" description="Amino acid permease/ SLC12A" evidence="9">
    <location>
        <begin position="139"/>
        <end position="504"/>
    </location>
</feature>
<feature type="transmembrane region" description="Helical" evidence="8">
    <location>
        <begin position="76"/>
        <end position="95"/>
    </location>
</feature>
<evidence type="ECO:0000256" key="6">
    <source>
        <dbReference type="ARBA" id="ARBA00023136"/>
    </source>
</evidence>
<feature type="transmembrane region" description="Helical" evidence="8">
    <location>
        <begin position="441"/>
        <end position="466"/>
    </location>
</feature>
<evidence type="ECO:0000256" key="4">
    <source>
        <dbReference type="ARBA" id="ARBA00022970"/>
    </source>
</evidence>
<dbReference type="PIRSF" id="PIRSF006060">
    <property type="entry name" value="AA_transporter"/>
    <property type="match status" value="1"/>
</dbReference>
<dbReference type="InterPro" id="IPR004840">
    <property type="entry name" value="Amino_acid_permease_CS"/>
</dbReference>
<feature type="region of interest" description="Disordered" evidence="7">
    <location>
        <begin position="1"/>
        <end position="29"/>
    </location>
</feature>